<dbReference type="Proteomes" id="UP000030753">
    <property type="component" value="Unassembled WGS sequence"/>
</dbReference>
<dbReference type="HOGENOM" id="CLU_3399401_0_0_1"/>
<gene>
    <name evidence="1" type="ORF">FOYG_01716</name>
</gene>
<organism evidence="1 2">
    <name type="scientific">Fusarium oxysporum NRRL 32931</name>
    <dbReference type="NCBI Taxonomy" id="660029"/>
    <lineage>
        <taxon>Eukaryota</taxon>
        <taxon>Fungi</taxon>
        <taxon>Dikarya</taxon>
        <taxon>Ascomycota</taxon>
        <taxon>Pezizomycotina</taxon>
        <taxon>Sordariomycetes</taxon>
        <taxon>Hypocreomycetidae</taxon>
        <taxon>Hypocreales</taxon>
        <taxon>Nectriaceae</taxon>
        <taxon>Fusarium</taxon>
        <taxon>Fusarium oxysporum species complex</taxon>
    </lineage>
</organism>
<sequence length="31" mass="3337">MDERHAINAGTRHPAAGGRNEYMEISKAVPG</sequence>
<name>W9JCQ4_FUSOX</name>
<proteinExistence type="predicted"/>
<dbReference type="EMBL" id="JH717839">
    <property type="protein sequence ID" value="EWZ02450.1"/>
    <property type="molecule type" value="Genomic_DNA"/>
</dbReference>
<evidence type="ECO:0000313" key="2">
    <source>
        <dbReference type="Proteomes" id="UP000030753"/>
    </source>
</evidence>
<dbReference type="AlphaFoldDB" id="W9JCQ4"/>
<evidence type="ECO:0000313" key="1">
    <source>
        <dbReference type="EMBL" id="EWZ02450.1"/>
    </source>
</evidence>
<protein>
    <submittedName>
        <fullName evidence="1">Uncharacterized protein</fullName>
    </submittedName>
</protein>
<reference evidence="1 2" key="1">
    <citation type="submission" date="2011-06" db="EMBL/GenBank/DDBJ databases">
        <title>The Genome Sequence of Fusarium oxysporum FOSC 3-a.</title>
        <authorList>
            <consortium name="The Broad Institute Genome Sequencing Platform"/>
            <person name="Ma L.-J."/>
            <person name="Gale L.R."/>
            <person name="Schwartz D.C."/>
            <person name="Zhou S."/>
            <person name="Corby-Kistler H."/>
            <person name="Young S.K."/>
            <person name="Zeng Q."/>
            <person name="Gargeya S."/>
            <person name="Fitzgerald M."/>
            <person name="Haas B."/>
            <person name="Abouelleil A."/>
            <person name="Alvarado L."/>
            <person name="Arachchi H.M."/>
            <person name="Berlin A."/>
            <person name="Brown A."/>
            <person name="Chapman S.B."/>
            <person name="Chen Z."/>
            <person name="Dunbar C."/>
            <person name="Freedman E."/>
            <person name="Gearin G."/>
            <person name="Gellesch M."/>
            <person name="Goldberg J."/>
            <person name="Griggs A."/>
            <person name="Gujja S."/>
            <person name="Heiman D."/>
            <person name="Howarth C."/>
            <person name="Larson L."/>
            <person name="Lui A."/>
            <person name="MacDonald P.J.P."/>
            <person name="Mehta T."/>
            <person name="Montmayeur A."/>
            <person name="Murphy C."/>
            <person name="Neiman D."/>
            <person name="Pearson M."/>
            <person name="Priest M."/>
            <person name="Roberts A."/>
            <person name="Saif S."/>
            <person name="Shea T."/>
            <person name="Shenoy N."/>
            <person name="Sisk P."/>
            <person name="Stolte C."/>
            <person name="Sykes S."/>
            <person name="Wortman J."/>
            <person name="Nusbaum C."/>
            <person name="Birren B."/>
        </authorList>
    </citation>
    <scope>NUCLEOTIDE SEQUENCE [LARGE SCALE GENOMIC DNA]</scope>
    <source>
        <strain evidence="2">FOSC 3-a</strain>
    </source>
</reference>
<accession>W9JCQ4</accession>